<evidence type="ECO:0000256" key="3">
    <source>
        <dbReference type="ARBA" id="ARBA00023145"/>
    </source>
</evidence>
<proteinExistence type="inferred from homology"/>
<feature type="chain" id="PRO_5023372121" description="Germination protease" evidence="4">
    <location>
        <begin position="15"/>
        <end position="364"/>
    </location>
</feature>
<evidence type="ECO:0000256" key="4">
    <source>
        <dbReference type="HAMAP-Rule" id="MF_00626"/>
    </source>
</evidence>
<dbReference type="GO" id="GO:0009847">
    <property type="term" value="P:spore germination"/>
    <property type="evidence" value="ECO:0007669"/>
    <property type="project" value="UniProtKB-UniRule"/>
</dbReference>
<dbReference type="InterPro" id="IPR005080">
    <property type="entry name" value="Peptidase_A25"/>
</dbReference>
<dbReference type="PIRSF" id="PIRSF019549">
    <property type="entry name" value="Peptidase_A25"/>
    <property type="match status" value="1"/>
</dbReference>
<dbReference type="AlphaFoldDB" id="A0A2T5G5I1"/>
<dbReference type="NCBIfam" id="TIGR01441">
    <property type="entry name" value="GPR"/>
    <property type="match status" value="1"/>
</dbReference>
<evidence type="ECO:0000313" key="6">
    <source>
        <dbReference type="Proteomes" id="UP000244016"/>
    </source>
</evidence>
<comment type="similarity">
    <text evidence="4">Belongs to the peptidase A25 family.</text>
</comment>
<comment type="catalytic activity">
    <reaction evidence="4">
        <text>Endopeptidase action with P4 Glu or Asp, P1 preferably Glu &gt; Asp, P1' hydrophobic and P2' Ala.</text>
        <dbReference type="EC" id="3.4.24.78"/>
    </reaction>
</comment>
<gene>
    <name evidence="4" type="primary">gpr</name>
    <name evidence="5" type="ORF">BLITH_1521</name>
</gene>
<comment type="caution">
    <text evidence="5">The sequence shown here is derived from an EMBL/GenBank/DDBJ whole genome shotgun (WGS) entry which is preliminary data.</text>
</comment>
<organism evidence="5 6">
    <name type="scientific">Brockia lithotrophica</name>
    <dbReference type="NCBI Taxonomy" id="933949"/>
    <lineage>
        <taxon>Bacteria</taxon>
        <taxon>Bacillati</taxon>
        <taxon>Bacillota</taxon>
        <taxon>Bacilli</taxon>
        <taxon>Bacillales</taxon>
        <taxon>Bacillales Family X. Incertae Sedis</taxon>
        <taxon>Brockia</taxon>
    </lineage>
</organism>
<feature type="propeptide" id="PRO_5015791727" evidence="4">
    <location>
        <begin position="1"/>
        <end position="14"/>
    </location>
</feature>
<evidence type="ECO:0000313" key="5">
    <source>
        <dbReference type="EMBL" id="PTQ51444.1"/>
    </source>
</evidence>
<sequence>MERPMAFPDLMRTDLALEAREAVRARDGEEVDGVDVDVEEDDDIRITRMEIRTDAAANRLGKAKGKYTTLEAPRLREEDRTFLPRVVDRLASELHRYFEDFGIGPDDLVLVVGLGNRDVTPDALGPEVVARVHVTNHLFAAEGVDLSGFRPVAAVAPGVLGTTGIETGEIVAALARAVAPRAIVAVDALRAHRLERLHTTVQLSDTGIVPGSGLGMKRRPLTRVELGVPVLAVGIPTVVDAATIVADTLHVLERSIGRRLAWETDPPPRGRLVPSDAFSGIAPSSVRESEPVSEVRQAILGFLGELSDDERHSLFVEVLGPVEYNFIVTPKDIDAFVDRAATVLASALNRALHPDVTEGNYGVF</sequence>
<dbReference type="Proteomes" id="UP000244016">
    <property type="component" value="Unassembled WGS sequence"/>
</dbReference>
<comment type="function">
    <text evidence="4">Initiates the rapid degradation of small, acid-soluble proteins during spore germination.</text>
</comment>
<dbReference type="GO" id="GO:0004222">
    <property type="term" value="F:metalloendopeptidase activity"/>
    <property type="evidence" value="ECO:0007669"/>
    <property type="project" value="UniProtKB-UniRule"/>
</dbReference>
<name>A0A2T5G5I1_9BACL</name>
<dbReference type="EMBL" id="PEBW01000005">
    <property type="protein sequence ID" value="PTQ51444.1"/>
    <property type="molecule type" value="Genomic_DNA"/>
</dbReference>
<dbReference type="EC" id="3.4.24.78" evidence="4"/>
<evidence type="ECO:0000256" key="1">
    <source>
        <dbReference type="ARBA" id="ARBA00022670"/>
    </source>
</evidence>
<comment type="PTM">
    <text evidence="4">Autoproteolytically processed. The inactive tetrameric zymogen termed p46 autoprocesses to a smaller form termed p41, which is active only during spore germination.</text>
</comment>
<evidence type="ECO:0000256" key="2">
    <source>
        <dbReference type="ARBA" id="ARBA00022801"/>
    </source>
</evidence>
<dbReference type="Pfam" id="PF03418">
    <property type="entry name" value="Peptidase_A25"/>
    <property type="match status" value="1"/>
</dbReference>
<accession>A0A2T5G5I1</accession>
<keyword evidence="3 4" id="KW-0865">Zymogen</keyword>
<dbReference type="HAMAP" id="MF_00626">
    <property type="entry name" value="Germination_prot"/>
    <property type="match status" value="1"/>
</dbReference>
<dbReference type="InterPro" id="IPR023430">
    <property type="entry name" value="Pept_HybD-like_dom_sf"/>
</dbReference>
<keyword evidence="1 4" id="KW-0645">Protease</keyword>
<reference evidence="5 6" key="1">
    <citation type="submission" date="2017-08" db="EMBL/GenBank/DDBJ databases">
        <title>Burning lignite coal seam in the remote Altai Mountains harbors a hydrogen-driven thermophilic microbial community.</title>
        <authorList>
            <person name="Kadnikov V.V."/>
            <person name="Mardanov A.V."/>
            <person name="Ivasenko D."/>
            <person name="Beletsky A.V."/>
            <person name="Karnachuk O.V."/>
            <person name="Ravin N.V."/>
        </authorList>
    </citation>
    <scope>NUCLEOTIDE SEQUENCE [LARGE SCALE GENOMIC DNA]</scope>
    <source>
        <strain evidence="5">AL31</strain>
    </source>
</reference>
<dbReference type="Gene3D" id="3.40.50.1450">
    <property type="entry name" value="HybD-like"/>
    <property type="match status" value="2"/>
</dbReference>
<comment type="subunit">
    <text evidence="4">Homotetramer.</text>
</comment>
<dbReference type="GO" id="GO:0006508">
    <property type="term" value="P:proteolysis"/>
    <property type="evidence" value="ECO:0007669"/>
    <property type="project" value="UniProtKB-UniRule"/>
</dbReference>
<keyword evidence="2 4" id="KW-0378">Hydrolase</keyword>
<dbReference type="SUPFAM" id="SSF53163">
    <property type="entry name" value="HybD-like"/>
    <property type="match status" value="1"/>
</dbReference>
<protein>
    <recommendedName>
        <fullName evidence="4">Germination protease</fullName>
        <ecNumber evidence="4">3.4.24.78</ecNumber>
    </recommendedName>
    <alternativeName>
        <fullName evidence="4">GPR endopeptidase</fullName>
    </alternativeName>
    <alternativeName>
        <fullName evidence="4">Germination proteinase</fullName>
    </alternativeName>
    <alternativeName>
        <fullName evidence="4">Spore protease</fullName>
    </alternativeName>
</protein>